<accession>A0A9P6NB88</accession>
<name>A0A9P6NB88_9BASI</name>
<evidence type="ECO:0000313" key="2">
    <source>
        <dbReference type="EMBL" id="KAG0140660.1"/>
    </source>
</evidence>
<evidence type="ECO:0000256" key="1">
    <source>
        <dbReference type="SAM" id="MobiDB-lite"/>
    </source>
</evidence>
<comment type="caution">
    <text evidence="2">The sequence shown here is derived from an EMBL/GenBank/DDBJ whole genome shotgun (WGS) entry which is preliminary data.</text>
</comment>
<protein>
    <submittedName>
        <fullName evidence="2">Uncharacterized protein</fullName>
    </submittedName>
</protein>
<reference evidence="2" key="1">
    <citation type="submission" date="2013-11" db="EMBL/GenBank/DDBJ databases">
        <title>Genome sequence of the fusiform rust pathogen reveals effectors for host alternation and coevolution with pine.</title>
        <authorList>
            <consortium name="DOE Joint Genome Institute"/>
            <person name="Smith K."/>
            <person name="Pendleton A."/>
            <person name="Kubisiak T."/>
            <person name="Anderson C."/>
            <person name="Salamov A."/>
            <person name="Aerts A."/>
            <person name="Riley R."/>
            <person name="Clum A."/>
            <person name="Lindquist E."/>
            <person name="Ence D."/>
            <person name="Campbell M."/>
            <person name="Kronenberg Z."/>
            <person name="Feau N."/>
            <person name="Dhillon B."/>
            <person name="Hamelin R."/>
            <person name="Burleigh J."/>
            <person name="Smith J."/>
            <person name="Yandell M."/>
            <person name="Nelson C."/>
            <person name="Grigoriev I."/>
            <person name="Davis J."/>
        </authorList>
    </citation>
    <scope>NUCLEOTIDE SEQUENCE</scope>
    <source>
        <strain evidence="2">G11</strain>
    </source>
</reference>
<gene>
    <name evidence="2" type="ORF">CROQUDRAFT_99803</name>
</gene>
<proteinExistence type="predicted"/>
<dbReference type="AlphaFoldDB" id="A0A9P6NB88"/>
<evidence type="ECO:0000313" key="3">
    <source>
        <dbReference type="Proteomes" id="UP000886653"/>
    </source>
</evidence>
<feature type="region of interest" description="Disordered" evidence="1">
    <location>
        <begin position="46"/>
        <end position="65"/>
    </location>
</feature>
<sequence>MKPPKSLEVTTFDRLLKTNSSISCLLDVQYVSDWEKPATENLPRRFLESNASADQPIGPSKKDPVKDFKKIFPKGNLVIVSDRILPLPPFAIERSESKLKTDPT</sequence>
<dbReference type="Proteomes" id="UP000886653">
    <property type="component" value="Unassembled WGS sequence"/>
</dbReference>
<dbReference type="EMBL" id="MU167428">
    <property type="protein sequence ID" value="KAG0140660.1"/>
    <property type="molecule type" value="Genomic_DNA"/>
</dbReference>
<keyword evidence="3" id="KW-1185">Reference proteome</keyword>
<organism evidence="2 3">
    <name type="scientific">Cronartium quercuum f. sp. fusiforme G11</name>
    <dbReference type="NCBI Taxonomy" id="708437"/>
    <lineage>
        <taxon>Eukaryota</taxon>
        <taxon>Fungi</taxon>
        <taxon>Dikarya</taxon>
        <taxon>Basidiomycota</taxon>
        <taxon>Pucciniomycotina</taxon>
        <taxon>Pucciniomycetes</taxon>
        <taxon>Pucciniales</taxon>
        <taxon>Coleosporiaceae</taxon>
        <taxon>Cronartium</taxon>
    </lineage>
</organism>